<dbReference type="Gene3D" id="3.90.550.20">
    <property type="match status" value="1"/>
</dbReference>
<evidence type="ECO:0008006" key="3">
    <source>
        <dbReference type="Google" id="ProtNLM"/>
    </source>
</evidence>
<name>A0A6I5N166_9BIFI</name>
<dbReference type="RefSeq" id="WP_163227946.1">
    <property type="nucleotide sequence ID" value="NZ_VYSG01000003.1"/>
</dbReference>
<evidence type="ECO:0000313" key="2">
    <source>
        <dbReference type="Proteomes" id="UP000469292"/>
    </source>
</evidence>
<gene>
    <name evidence="1" type="ORF">F6S87_07030</name>
</gene>
<dbReference type="InterPro" id="IPR029044">
    <property type="entry name" value="Nucleotide-diphossugar_trans"/>
</dbReference>
<protein>
    <recommendedName>
        <fullName evidence="3">Polysaccharide biosynthesis protein</fullName>
    </recommendedName>
</protein>
<accession>A0A6I5N166</accession>
<dbReference type="Pfam" id="PF05704">
    <property type="entry name" value="Caps_synth"/>
    <property type="match status" value="1"/>
</dbReference>
<comment type="caution">
    <text evidence="1">The sequence shown here is derived from an EMBL/GenBank/DDBJ whole genome shotgun (WGS) entry which is preliminary data.</text>
</comment>
<organism evidence="1 2">
    <name type="scientific">Bifidobacterium choloepi</name>
    <dbReference type="NCBI Taxonomy" id="2614131"/>
    <lineage>
        <taxon>Bacteria</taxon>
        <taxon>Bacillati</taxon>
        <taxon>Actinomycetota</taxon>
        <taxon>Actinomycetes</taxon>
        <taxon>Bifidobacteriales</taxon>
        <taxon>Bifidobacteriaceae</taxon>
        <taxon>Bifidobacterium</taxon>
    </lineage>
</organism>
<evidence type="ECO:0000313" key="1">
    <source>
        <dbReference type="EMBL" id="NEG70347.1"/>
    </source>
</evidence>
<dbReference type="InterPro" id="IPR008441">
    <property type="entry name" value="AfumC-like_glycosyl_Trfase"/>
</dbReference>
<keyword evidence="2" id="KW-1185">Reference proteome</keyword>
<dbReference type="EMBL" id="VYSG01000003">
    <property type="protein sequence ID" value="NEG70347.1"/>
    <property type="molecule type" value="Genomic_DNA"/>
</dbReference>
<proteinExistence type="predicted"/>
<dbReference type="GO" id="GO:0016757">
    <property type="term" value="F:glycosyltransferase activity"/>
    <property type="evidence" value="ECO:0007669"/>
    <property type="project" value="InterPro"/>
</dbReference>
<dbReference type="SUPFAM" id="SSF53448">
    <property type="entry name" value="Nucleotide-diphospho-sugar transferases"/>
    <property type="match status" value="1"/>
</dbReference>
<sequence length="341" mass="39758">MIKKLFSMFKKMSLRIRKSFSYFLEAKKILTTKTAFFGLMYHICGLLRKKYYQSLYQVIPKKTPELCEVDCTQFCNAFYETETKNNGPIWTMWWQGADDSNTPPLIRACIESIQSHANGRKVNVITQDNFSQFVTIPPEIVKKVQQGEIGLTEFSDLIRCELLYQQGGIWIDSTCYLTKDLPTNISDYPFFSIPVGRKDPIRNWTSYYLASAKGNPLFYAMSKYLSSYYGKGYKLYDYFVTDITLSIIYQNNKSVREMIDNAPLNNKNVYALIHRLDEPINDQKNIFLSDNTYLYKLTYKLNFKTISSDGTPTLYSQIINSRLNKRSYTERKDHAKAQSNE</sequence>
<reference evidence="1 2" key="1">
    <citation type="submission" date="2019-09" db="EMBL/GenBank/DDBJ databases">
        <title>Phylogenetic characterization of a novel taxon of the genus Bifidobacterium: Bifidobacterium choloepi sp. nov.</title>
        <authorList>
            <person name="Modesto M."/>
            <person name="Satti M."/>
        </authorList>
    </citation>
    <scope>NUCLEOTIDE SEQUENCE [LARGE SCALE GENOMIC DNA]</scope>
    <source>
        <strain evidence="1 2">BRDM6</strain>
    </source>
</reference>
<dbReference type="AlphaFoldDB" id="A0A6I5N166"/>
<dbReference type="Proteomes" id="UP000469292">
    <property type="component" value="Unassembled WGS sequence"/>
</dbReference>